<feature type="region of interest" description="Disordered" evidence="1">
    <location>
        <begin position="43"/>
        <end position="69"/>
    </location>
</feature>
<comment type="caution">
    <text evidence="2">The sequence shown here is derived from an EMBL/GenBank/DDBJ whole genome shotgun (WGS) entry which is preliminary data.</text>
</comment>
<evidence type="ECO:0000313" key="2">
    <source>
        <dbReference type="EMBL" id="KAL2502453.1"/>
    </source>
</evidence>
<accession>A0ABD1SQ33</accession>
<organism evidence="2 3">
    <name type="scientific">Forsythia ovata</name>
    <dbReference type="NCBI Taxonomy" id="205694"/>
    <lineage>
        <taxon>Eukaryota</taxon>
        <taxon>Viridiplantae</taxon>
        <taxon>Streptophyta</taxon>
        <taxon>Embryophyta</taxon>
        <taxon>Tracheophyta</taxon>
        <taxon>Spermatophyta</taxon>
        <taxon>Magnoliopsida</taxon>
        <taxon>eudicotyledons</taxon>
        <taxon>Gunneridae</taxon>
        <taxon>Pentapetalae</taxon>
        <taxon>asterids</taxon>
        <taxon>lamiids</taxon>
        <taxon>Lamiales</taxon>
        <taxon>Oleaceae</taxon>
        <taxon>Forsythieae</taxon>
        <taxon>Forsythia</taxon>
    </lineage>
</organism>
<gene>
    <name evidence="2" type="ORF">Fot_36301</name>
</gene>
<sequence>MSCQNSIEMMLQRSAKTLLQNGVVNKNLYKFRLKKKSWKWKTKKSTKFGSPGGNLESDSPPMTSGGGDRVASQVMNMSFERSVEVINAPEFTVGGNIDDSGVVGDVGGGESGELMMGKKKKKKKERPRKYDSDWNLRVPYVGSPSGGVPPPLSVGFTLSPTPTSKYSSGSKKGRGRPPGFG</sequence>
<reference evidence="3" key="1">
    <citation type="submission" date="2024-07" db="EMBL/GenBank/DDBJ databases">
        <title>Two chromosome-level genome assemblies of Korean endemic species Abeliophyllum distichum and Forsythia ovata (Oleaceae).</title>
        <authorList>
            <person name="Jang H."/>
        </authorList>
    </citation>
    <scope>NUCLEOTIDE SEQUENCE [LARGE SCALE GENOMIC DNA]</scope>
</reference>
<dbReference type="EMBL" id="JBFOLJ010000010">
    <property type="protein sequence ID" value="KAL2502453.1"/>
    <property type="molecule type" value="Genomic_DNA"/>
</dbReference>
<proteinExistence type="predicted"/>
<evidence type="ECO:0000256" key="1">
    <source>
        <dbReference type="SAM" id="MobiDB-lite"/>
    </source>
</evidence>
<feature type="region of interest" description="Disordered" evidence="1">
    <location>
        <begin position="97"/>
        <end position="181"/>
    </location>
</feature>
<dbReference type="Proteomes" id="UP001604277">
    <property type="component" value="Unassembled WGS sequence"/>
</dbReference>
<name>A0ABD1SQ33_9LAMI</name>
<dbReference type="AlphaFoldDB" id="A0ABD1SQ33"/>
<keyword evidence="3" id="KW-1185">Reference proteome</keyword>
<feature type="compositionally biased region" description="Basic residues" evidence="1">
    <location>
        <begin position="117"/>
        <end position="127"/>
    </location>
</feature>
<feature type="compositionally biased region" description="Low complexity" evidence="1">
    <location>
        <begin position="153"/>
        <end position="170"/>
    </location>
</feature>
<evidence type="ECO:0000313" key="3">
    <source>
        <dbReference type="Proteomes" id="UP001604277"/>
    </source>
</evidence>
<protein>
    <submittedName>
        <fullName evidence="2">AT-hook motif nuclear-localized protein 7-like</fullName>
    </submittedName>
</protein>